<accession>A0A5B9VW45</accession>
<protein>
    <recommendedName>
        <fullName evidence="3">Type II toxin-antitoxin system VapC family toxin</fullName>
    </recommendedName>
</protein>
<reference evidence="1 2" key="1">
    <citation type="submission" date="2019-08" db="EMBL/GenBank/DDBJ databases">
        <title>Deep-cultivation of Planctomycetes and their phenomic and genomic characterization uncovers novel biology.</title>
        <authorList>
            <person name="Wiegand S."/>
            <person name="Jogler M."/>
            <person name="Boedeker C."/>
            <person name="Pinto D."/>
            <person name="Vollmers J."/>
            <person name="Rivas-Marin E."/>
            <person name="Kohn T."/>
            <person name="Peeters S.H."/>
            <person name="Heuer A."/>
            <person name="Rast P."/>
            <person name="Oberbeckmann S."/>
            <person name="Bunk B."/>
            <person name="Jeske O."/>
            <person name="Meyerdierks A."/>
            <person name="Storesund J.E."/>
            <person name="Kallscheuer N."/>
            <person name="Luecker S."/>
            <person name="Lage O.M."/>
            <person name="Pohl T."/>
            <person name="Merkel B.J."/>
            <person name="Hornburger P."/>
            <person name="Mueller R.-W."/>
            <person name="Bruemmer F."/>
            <person name="Labrenz M."/>
            <person name="Spormann A.M."/>
            <person name="Op den Camp H."/>
            <person name="Overmann J."/>
            <person name="Amann R."/>
            <person name="Jetten M.S.M."/>
            <person name="Mascher T."/>
            <person name="Medema M.H."/>
            <person name="Devos D.P."/>
            <person name="Kaster A.-K."/>
            <person name="Ovreas L."/>
            <person name="Rohde M."/>
            <person name="Galperin M.Y."/>
            <person name="Jogler C."/>
        </authorList>
    </citation>
    <scope>NUCLEOTIDE SEQUENCE [LARGE SCALE GENOMIC DNA]</scope>
    <source>
        <strain evidence="1 2">OJF2</strain>
    </source>
</reference>
<keyword evidence="2" id="KW-1185">Reference proteome</keyword>
<name>A0A5B9VW45_9BACT</name>
<sequence length="51" mass="5669">MTHLLDTNILVPIADLMIASVALTHDMTLVTHNTIDYEQIPGLRLADWLAP</sequence>
<dbReference type="EMBL" id="CP042997">
    <property type="protein sequence ID" value="QEH32583.1"/>
    <property type="molecule type" value="Genomic_DNA"/>
</dbReference>
<dbReference type="KEGG" id="agv:OJF2_10600"/>
<dbReference type="Gene3D" id="3.40.50.1010">
    <property type="entry name" value="5'-nuclease"/>
    <property type="match status" value="1"/>
</dbReference>
<dbReference type="Proteomes" id="UP000324233">
    <property type="component" value="Chromosome"/>
</dbReference>
<dbReference type="SUPFAM" id="SSF88723">
    <property type="entry name" value="PIN domain-like"/>
    <property type="match status" value="1"/>
</dbReference>
<dbReference type="RefSeq" id="WP_246196387.1">
    <property type="nucleotide sequence ID" value="NZ_CP042997.1"/>
</dbReference>
<evidence type="ECO:0000313" key="2">
    <source>
        <dbReference type="Proteomes" id="UP000324233"/>
    </source>
</evidence>
<evidence type="ECO:0000313" key="1">
    <source>
        <dbReference type="EMBL" id="QEH32583.1"/>
    </source>
</evidence>
<evidence type="ECO:0008006" key="3">
    <source>
        <dbReference type="Google" id="ProtNLM"/>
    </source>
</evidence>
<proteinExistence type="predicted"/>
<gene>
    <name evidence="1" type="ORF">OJF2_10600</name>
</gene>
<dbReference type="InterPro" id="IPR029060">
    <property type="entry name" value="PIN-like_dom_sf"/>
</dbReference>
<organism evidence="1 2">
    <name type="scientific">Aquisphaera giovannonii</name>
    <dbReference type="NCBI Taxonomy" id="406548"/>
    <lineage>
        <taxon>Bacteria</taxon>
        <taxon>Pseudomonadati</taxon>
        <taxon>Planctomycetota</taxon>
        <taxon>Planctomycetia</taxon>
        <taxon>Isosphaerales</taxon>
        <taxon>Isosphaeraceae</taxon>
        <taxon>Aquisphaera</taxon>
    </lineage>
</organism>
<dbReference type="AlphaFoldDB" id="A0A5B9VW45"/>